<comment type="caution">
    <text evidence="1">The sequence shown here is derived from an EMBL/GenBank/DDBJ whole genome shotgun (WGS) entry which is preliminary data.</text>
</comment>
<dbReference type="Proteomes" id="UP000287651">
    <property type="component" value="Unassembled WGS sequence"/>
</dbReference>
<gene>
    <name evidence="1" type="ORF">B296_00011225</name>
</gene>
<evidence type="ECO:0000313" key="2">
    <source>
        <dbReference type="Proteomes" id="UP000287651"/>
    </source>
</evidence>
<organism evidence="1 2">
    <name type="scientific">Ensete ventricosum</name>
    <name type="common">Abyssinian banana</name>
    <name type="synonym">Musa ensete</name>
    <dbReference type="NCBI Taxonomy" id="4639"/>
    <lineage>
        <taxon>Eukaryota</taxon>
        <taxon>Viridiplantae</taxon>
        <taxon>Streptophyta</taxon>
        <taxon>Embryophyta</taxon>
        <taxon>Tracheophyta</taxon>
        <taxon>Spermatophyta</taxon>
        <taxon>Magnoliopsida</taxon>
        <taxon>Liliopsida</taxon>
        <taxon>Zingiberales</taxon>
        <taxon>Musaceae</taxon>
        <taxon>Ensete</taxon>
    </lineage>
</organism>
<evidence type="ECO:0000313" key="1">
    <source>
        <dbReference type="EMBL" id="RRT70632.1"/>
    </source>
</evidence>
<protein>
    <submittedName>
        <fullName evidence="1">Uncharacterized protein</fullName>
    </submittedName>
</protein>
<reference evidence="1 2" key="1">
    <citation type="journal article" date="2014" name="Agronomy (Basel)">
        <title>A Draft Genome Sequence for Ensete ventricosum, the Drought-Tolerant Tree Against Hunger.</title>
        <authorList>
            <person name="Harrison J."/>
            <person name="Moore K.A."/>
            <person name="Paszkiewicz K."/>
            <person name="Jones T."/>
            <person name="Grant M."/>
            <person name="Ambacheew D."/>
            <person name="Muzemil S."/>
            <person name="Studholme D.J."/>
        </authorList>
    </citation>
    <scope>NUCLEOTIDE SEQUENCE [LARGE SCALE GENOMIC DNA]</scope>
</reference>
<proteinExistence type="predicted"/>
<accession>A0A427A352</accession>
<dbReference type="AlphaFoldDB" id="A0A427A352"/>
<dbReference type="EMBL" id="AMZH03003951">
    <property type="protein sequence ID" value="RRT70632.1"/>
    <property type="molecule type" value="Genomic_DNA"/>
</dbReference>
<name>A0A427A352_ENSVE</name>
<sequence length="137" mass="15261">MSDVIYDGSGLTSSPTFRGATGYFFFIRLLEPSGGSRNHTAIFSNQTARKRPEYVRGCMAYYFLLLAVPAAQRTRSRTVDFPKCPYSCAHPTRVGGRLGFEIFPLYSRAKNSERLNGPCHLPVTGIMCHGRVRSAMD</sequence>